<evidence type="ECO:0008006" key="4">
    <source>
        <dbReference type="Google" id="ProtNLM"/>
    </source>
</evidence>
<dbReference type="EMBL" id="JAUSUP010000009">
    <property type="protein sequence ID" value="MDQ0352528.1"/>
    <property type="molecule type" value="Genomic_DNA"/>
</dbReference>
<proteinExistence type="predicted"/>
<name>A0ABU0DW42_9BACI</name>
<feature type="transmembrane region" description="Helical" evidence="1">
    <location>
        <begin position="6"/>
        <end position="26"/>
    </location>
</feature>
<sequence>MLIKKSTIVITILIIVVITLTILFYLETNKTKNSGQLLEDLLVNGEQVDHNEEVNFGEISELSSYIREHSFHFTNVLEIYDENNENIIYQVEYRYDGNDEIVITDIERVE</sequence>
<dbReference type="RefSeq" id="WP_307069176.1">
    <property type="nucleotide sequence ID" value="NZ_JAUSUP010000009.1"/>
</dbReference>
<accession>A0ABU0DW42</accession>
<reference evidence="2 3" key="1">
    <citation type="submission" date="2023-07" db="EMBL/GenBank/DDBJ databases">
        <title>Genomic Encyclopedia of Type Strains, Phase IV (KMG-IV): sequencing the most valuable type-strain genomes for metagenomic binning, comparative biology and taxonomic classification.</title>
        <authorList>
            <person name="Goeker M."/>
        </authorList>
    </citation>
    <scope>NUCLEOTIDE SEQUENCE [LARGE SCALE GENOMIC DNA]</scope>
    <source>
        <strain evidence="2 3">DSM 15448</strain>
    </source>
</reference>
<keyword evidence="1" id="KW-0472">Membrane</keyword>
<organism evidence="2 3">
    <name type="scientific">Alkalibacillus filiformis</name>
    <dbReference type="NCBI Taxonomy" id="200990"/>
    <lineage>
        <taxon>Bacteria</taxon>
        <taxon>Bacillati</taxon>
        <taxon>Bacillota</taxon>
        <taxon>Bacilli</taxon>
        <taxon>Bacillales</taxon>
        <taxon>Bacillaceae</taxon>
        <taxon>Alkalibacillus</taxon>
    </lineage>
</organism>
<gene>
    <name evidence="2" type="ORF">J2R98_002373</name>
</gene>
<protein>
    <recommendedName>
        <fullName evidence="4">PepSY domain-containing protein</fullName>
    </recommendedName>
</protein>
<evidence type="ECO:0000313" key="2">
    <source>
        <dbReference type="EMBL" id="MDQ0352528.1"/>
    </source>
</evidence>
<keyword evidence="3" id="KW-1185">Reference proteome</keyword>
<evidence type="ECO:0000313" key="3">
    <source>
        <dbReference type="Proteomes" id="UP001236723"/>
    </source>
</evidence>
<dbReference type="Proteomes" id="UP001236723">
    <property type="component" value="Unassembled WGS sequence"/>
</dbReference>
<keyword evidence="1" id="KW-1133">Transmembrane helix</keyword>
<comment type="caution">
    <text evidence="2">The sequence shown here is derived from an EMBL/GenBank/DDBJ whole genome shotgun (WGS) entry which is preliminary data.</text>
</comment>
<evidence type="ECO:0000256" key="1">
    <source>
        <dbReference type="SAM" id="Phobius"/>
    </source>
</evidence>
<keyword evidence="1" id="KW-0812">Transmembrane</keyword>